<comment type="catalytic activity">
    <reaction evidence="1 9">
        <text>(2S)-2-acetolactate + H(+) = (R)-acetoin + CO2</text>
        <dbReference type="Rhea" id="RHEA:21580"/>
        <dbReference type="ChEBI" id="CHEBI:15378"/>
        <dbReference type="ChEBI" id="CHEBI:15686"/>
        <dbReference type="ChEBI" id="CHEBI:16526"/>
        <dbReference type="ChEBI" id="CHEBI:58476"/>
        <dbReference type="EC" id="4.1.1.5"/>
    </reaction>
</comment>
<evidence type="ECO:0000313" key="11">
    <source>
        <dbReference type="EMBL" id="GII35527.1"/>
    </source>
</evidence>
<sequence>MTGDPADRQPPEPRDRPRGRTADPARDRFLRWARTLLSHHHGEHGVHQDADLARTVYQTSTMSALLDGVYDGDVTIADLLTHGDFGLGTFNHLDGEMVILEGVCYHLRADGTAGVAAPGDRTPFAVVTRFVPDVTVRVGAPATRDDLVALIDKSITSTNLIHAIKISGVFAGVRTRTVMAQTPPYPSLTDATAHEPVTESTGVTGTLAGFRTPDYEQGISVAGHHLHFIDDEHSHGGHLLDCELAHGVIEVSSSADLHLSLPTTESFLAANLSPSDVAAQIRRSEGG</sequence>
<evidence type="ECO:0000256" key="1">
    <source>
        <dbReference type="ARBA" id="ARBA00001784"/>
    </source>
</evidence>
<feature type="region of interest" description="Disordered" evidence="10">
    <location>
        <begin position="1"/>
        <end position="25"/>
    </location>
</feature>
<keyword evidence="6 9" id="KW-0210">Decarboxylase</keyword>
<evidence type="ECO:0000256" key="4">
    <source>
        <dbReference type="ARBA" id="ARBA00013204"/>
    </source>
</evidence>
<evidence type="ECO:0000256" key="9">
    <source>
        <dbReference type="PIRNR" id="PIRNR001332"/>
    </source>
</evidence>
<evidence type="ECO:0000256" key="10">
    <source>
        <dbReference type="SAM" id="MobiDB-lite"/>
    </source>
</evidence>
<keyword evidence="12" id="KW-1185">Reference proteome</keyword>
<organism evidence="11 12">
    <name type="scientific">Planotetraspora phitsanulokensis</name>
    <dbReference type="NCBI Taxonomy" id="575192"/>
    <lineage>
        <taxon>Bacteria</taxon>
        <taxon>Bacillati</taxon>
        <taxon>Actinomycetota</taxon>
        <taxon>Actinomycetes</taxon>
        <taxon>Streptosporangiales</taxon>
        <taxon>Streptosporangiaceae</taxon>
        <taxon>Planotetraspora</taxon>
    </lineage>
</organism>
<evidence type="ECO:0000256" key="3">
    <source>
        <dbReference type="ARBA" id="ARBA00007106"/>
    </source>
</evidence>
<dbReference type="GO" id="GO:0047605">
    <property type="term" value="F:acetolactate decarboxylase activity"/>
    <property type="evidence" value="ECO:0007669"/>
    <property type="project" value="UniProtKB-UniRule"/>
</dbReference>
<comment type="similarity">
    <text evidence="3 9">Belongs to the alpha-acetolactate decarboxylase family.</text>
</comment>
<dbReference type="GO" id="GO:0045151">
    <property type="term" value="P:acetoin biosynthetic process"/>
    <property type="evidence" value="ECO:0007669"/>
    <property type="project" value="UniProtKB-UniRule"/>
</dbReference>
<reference evidence="11 12" key="1">
    <citation type="submission" date="2021-01" db="EMBL/GenBank/DDBJ databases">
        <title>Whole genome shotgun sequence of Planotetraspora phitsanulokensis NBRC 104273.</title>
        <authorList>
            <person name="Komaki H."/>
            <person name="Tamura T."/>
        </authorList>
    </citation>
    <scope>NUCLEOTIDE SEQUENCE [LARGE SCALE GENOMIC DNA]</scope>
    <source>
        <strain evidence="11 12">NBRC 104273</strain>
    </source>
</reference>
<dbReference type="RefSeq" id="WP_204071225.1">
    <property type="nucleotide sequence ID" value="NZ_BAABHI010000039.1"/>
</dbReference>
<dbReference type="Gene3D" id="3.30.1330.80">
    <property type="entry name" value="Hypothetical protein, similar to alpha- acetolactate decarboxylase, domain 2"/>
    <property type="match status" value="2"/>
</dbReference>
<dbReference type="PIRSF" id="PIRSF001332">
    <property type="entry name" value="Acetolac_decarb"/>
    <property type="match status" value="1"/>
</dbReference>
<dbReference type="SUPFAM" id="SSF117856">
    <property type="entry name" value="AF0104/ALDC/Ptd012-like"/>
    <property type="match status" value="1"/>
</dbReference>
<dbReference type="NCBIfam" id="TIGR01252">
    <property type="entry name" value="acetolac_decarb"/>
    <property type="match status" value="1"/>
</dbReference>
<dbReference type="PANTHER" id="PTHR35524">
    <property type="entry name" value="ALPHA-ACETOLACTATE DECARBOXYLASE"/>
    <property type="match status" value="1"/>
</dbReference>
<evidence type="ECO:0000256" key="2">
    <source>
        <dbReference type="ARBA" id="ARBA00005170"/>
    </source>
</evidence>
<dbReference type="InterPro" id="IPR005128">
    <property type="entry name" value="Acetolactate_a_deCO2ase"/>
</dbReference>
<comment type="pathway">
    <text evidence="2 9">Polyol metabolism; (R,R)-butane-2,3-diol biosynthesis; (R,R)-butane-2,3-diol from pyruvate: step 2/3.</text>
</comment>
<dbReference type="PANTHER" id="PTHR35524:SF1">
    <property type="entry name" value="ALPHA-ACETOLACTATE DECARBOXYLASE"/>
    <property type="match status" value="1"/>
</dbReference>
<dbReference type="EC" id="4.1.1.5" evidence="4 9"/>
<evidence type="ECO:0000256" key="7">
    <source>
        <dbReference type="ARBA" id="ARBA00023061"/>
    </source>
</evidence>
<dbReference type="EMBL" id="BOOP01000001">
    <property type="protein sequence ID" value="GII35527.1"/>
    <property type="molecule type" value="Genomic_DNA"/>
</dbReference>
<keyword evidence="8 9" id="KW-0456">Lyase</keyword>
<evidence type="ECO:0000313" key="12">
    <source>
        <dbReference type="Proteomes" id="UP000622547"/>
    </source>
</evidence>
<dbReference type="UniPathway" id="UPA00626">
    <property type="reaction ID" value="UER00678"/>
</dbReference>
<dbReference type="Pfam" id="PF03306">
    <property type="entry name" value="AAL_decarboxy"/>
    <property type="match status" value="1"/>
</dbReference>
<name>A0A8J3XBX5_9ACTN</name>
<protein>
    <recommendedName>
        <fullName evidence="5 9">Alpha-acetolactate decarboxylase</fullName>
        <ecNumber evidence="4 9">4.1.1.5</ecNumber>
    </recommendedName>
</protein>
<proteinExistence type="inferred from homology"/>
<evidence type="ECO:0000256" key="6">
    <source>
        <dbReference type="ARBA" id="ARBA00022793"/>
    </source>
</evidence>
<evidence type="ECO:0000256" key="5">
    <source>
        <dbReference type="ARBA" id="ARBA00020164"/>
    </source>
</evidence>
<comment type="caution">
    <text evidence="11">The sequence shown here is derived from an EMBL/GenBank/DDBJ whole genome shotgun (WGS) entry which is preliminary data.</text>
</comment>
<dbReference type="AlphaFoldDB" id="A0A8J3XBX5"/>
<gene>
    <name evidence="11" type="primary">alsD</name>
    <name evidence="11" type="ORF">Pph01_05300</name>
</gene>
<accession>A0A8J3XBX5</accession>
<evidence type="ECO:0000256" key="8">
    <source>
        <dbReference type="ARBA" id="ARBA00023239"/>
    </source>
</evidence>
<dbReference type="CDD" id="cd17299">
    <property type="entry name" value="acetolactate_decarboxylase"/>
    <property type="match status" value="1"/>
</dbReference>
<keyword evidence="7 9" id="KW-0005">Acetoin biosynthesis</keyword>
<dbReference type="Proteomes" id="UP000622547">
    <property type="component" value="Unassembled WGS sequence"/>
</dbReference>